<dbReference type="PANTHER" id="PTHR35372">
    <property type="entry name" value="ATP BINDING PROTEIN-RELATED"/>
    <property type="match status" value="1"/>
</dbReference>
<evidence type="ECO:0000256" key="2">
    <source>
        <dbReference type="ARBA" id="ARBA00022801"/>
    </source>
</evidence>
<feature type="region of interest" description="Disordered" evidence="5">
    <location>
        <begin position="779"/>
        <end position="799"/>
    </location>
</feature>
<dbReference type="OrthoDB" id="9763644at2"/>
<name>E2ZIG8_9FIRM</name>
<feature type="domain" description="SF3 helicase" evidence="6">
    <location>
        <begin position="482"/>
        <end position="644"/>
    </location>
</feature>
<dbReference type="InterPro" id="IPR051620">
    <property type="entry name" value="ORF904-like_C"/>
</dbReference>
<dbReference type="EC" id="3.6.1.15" evidence="7"/>
<sequence length="799" mass="89102">MLEQFPQALKESRRWVCFNAAKTPINPATGQNAKPNDPATWGTLEAAQAAVSRFGLRGVGVLLGDGLCGIDIDHCRDPDTGVLSDMAREIIDGMQTYAEESPSGTGVHLLFTGQKPAGACRKSSIGLEMYDGGRYFTVTGKALNDLAIEERTAQCAAVHAKYLAKPEAPWVPAPAGVWQKVDRSDEELLRTACAARDGERFAALYAGDWQAYYNSHSEADLSFCNLLAFWFGADVERMDHVFRTSGLMRPKWDERRGAKTYGRWTLERAVSDCQEVYTPSPEPDKTPFADQDEALRALNVKYGTQSPAAAPAPGVKTYSLDDTGNARRFRDRYADRVRYNPTDKCWMVWDGARWKRDDLATIKGLADEMLDQMDKACFGIRDINTAGALRRHVQKSRSSRSKEAFLKEAQHLPGIPMLPEQFDRNKGLLNLRNGILNLARRELVPHDRARYITRMAQVDYDPAAQAPVWEAFIQSVTGGDAQLAEYLQVMVGYCLCGSTREQCMFFLYGDGANGKSTFLETLAKMLGDYCMNAQADTIASTRSRSSGAARSDVARLKGARFVTLEEGDQGATLDEGLVKQMTGGNTITARFQYGKEFEFRPEFKLVEATNHLPKIHGTDVGIWRRIRLVPFTQSIPEEKQDILLPQKLEAELPGILNWALDGLQKWLANSQGGRRHGLPACAAVDSAVSAYKQDQDRIAAFLADCTEPAEGSTVQASVLFRTYLNWCSENNEKWRMANKQFGMEVKKHYEIRKGMYYNEYVDMALSDEGMRCMALGRGTDPSVAPARSRPLYEQTRLKN</sequence>
<dbReference type="SMART" id="SM00885">
    <property type="entry name" value="D5_N"/>
    <property type="match status" value="1"/>
</dbReference>
<organism evidence="7 8">
    <name type="scientific">Faecalibacterium cf. prausnitzii KLE1255</name>
    <dbReference type="NCBI Taxonomy" id="748224"/>
    <lineage>
        <taxon>Bacteria</taxon>
        <taxon>Bacillati</taxon>
        <taxon>Bacillota</taxon>
        <taxon>Clostridia</taxon>
        <taxon>Eubacteriales</taxon>
        <taxon>Oscillospiraceae</taxon>
        <taxon>Faecalibacterium</taxon>
    </lineage>
</organism>
<dbReference type="Pfam" id="PF22763">
    <property type="entry name" value="NrS1-1_pol-like_HBD"/>
    <property type="match status" value="1"/>
</dbReference>
<evidence type="ECO:0000259" key="6">
    <source>
        <dbReference type="PROSITE" id="PS51206"/>
    </source>
</evidence>
<dbReference type="EMBL" id="AECU01000119">
    <property type="protein sequence ID" value="EFQ07026.1"/>
    <property type="molecule type" value="Genomic_DNA"/>
</dbReference>
<keyword evidence="3" id="KW-0347">Helicase</keyword>
<dbReference type="GO" id="GO:0004386">
    <property type="term" value="F:helicase activity"/>
    <property type="evidence" value="ECO:0007669"/>
    <property type="project" value="UniProtKB-KW"/>
</dbReference>
<evidence type="ECO:0000313" key="7">
    <source>
        <dbReference type="EMBL" id="EFQ07026.1"/>
    </source>
</evidence>
<evidence type="ECO:0000313" key="8">
    <source>
        <dbReference type="Proteomes" id="UP000006028"/>
    </source>
</evidence>
<dbReference type="STRING" id="748224.HMPREF9436_01462"/>
<dbReference type="BioCyc" id="FCF748224-HMP:GTSS-144-MONOMER"/>
<evidence type="ECO:0000256" key="3">
    <source>
        <dbReference type="ARBA" id="ARBA00022806"/>
    </source>
</evidence>
<dbReference type="GO" id="GO:0005524">
    <property type="term" value="F:ATP binding"/>
    <property type="evidence" value="ECO:0007669"/>
    <property type="project" value="UniProtKB-KW"/>
</dbReference>
<dbReference type="InterPro" id="IPR045455">
    <property type="entry name" value="NrS-1_pol-like_helicase"/>
</dbReference>
<dbReference type="Pfam" id="PF19263">
    <property type="entry name" value="DUF5906"/>
    <property type="match status" value="1"/>
</dbReference>
<dbReference type="RefSeq" id="WP_005941824.1">
    <property type="nucleotide sequence ID" value="NZ_GL538315.1"/>
</dbReference>
<evidence type="ECO:0000256" key="4">
    <source>
        <dbReference type="ARBA" id="ARBA00022840"/>
    </source>
</evidence>
<dbReference type="InterPro" id="IPR004968">
    <property type="entry name" value="DNA_primase/NTPase_C"/>
</dbReference>
<comment type="caution">
    <text evidence="7">The sequence shown here is derived from an EMBL/GenBank/DDBJ whole genome shotgun (WGS) entry which is preliminary data.</text>
</comment>
<accession>E2ZIG8</accession>
<reference evidence="7 8" key="1">
    <citation type="submission" date="2010-08" db="EMBL/GenBank/DDBJ databases">
        <authorList>
            <person name="Weinstock G."/>
            <person name="Sodergren E."/>
            <person name="Clifton S."/>
            <person name="Fulton L."/>
            <person name="Fulton B."/>
            <person name="Courtney L."/>
            <person name="Fronick C."/>
            <person name="Harrison M."/>
            <person name="Strong C."/>
            <person name="Farmer C."/>
            <person name="Delahaunty K."/>
            <person name="Markovic C."/>
            <person name="Hall O."/>
            <person name="Minx P."/>
            <person name="Tomlinson C."/>
            <person name="Mitreva M."/>
            <person name="Hou S."/>
            <person name="Chen J."/>
            <person name="Wollam A."/>
            <person name="Pepin K.H."/>
            <person name="Johnson M."/>
            <person name="Bhonagiri V."/>
            <person name="Zhang X."/>
            <person name="Suruliraj S."/>
            <person name="Warren W."/>
            <person name="Chinwalla A."/>
            <person name="Mardis E.R."/>
            <person name="Wilson R.K."/>
        </authorList>
    </citation>
    <scope>NUCLEOTIDE SEQUENCE [LARGE SCALE GENOMIC DNA]</scope>
    <source>
        <strain evidence="7 8">KLE1255</strain>
    </source>
</reference>
<dbReference type="InterPro" id="IPR006500">
    <property type="entry name" value="Helicase_put_C_phage/plasmid"/>
</dbReference>
<dbReference type="Pfam" id="PF03288">
    <property type="entry name" value="Pox_D5"/>
    <property type="match status" value="1"/>
</dbReference>
<keyword evidence="2 7" id="KW-0378">Hydrolase</keyword>
<dbReference type="GO" id="GO:0017111">
    <property type="term" value="F:ribonucleoside triphosphate phosphatase activity"/>
    <property type="evidence" value="ECO:0007669"/>
    <property type="project" value="UniProtKB-EC"/>
</dbReference>
<gene>
    <name evidence="7" type="ORF">HMPREF9436_01462</name>
</gene>
<keyword evidence="4" id="KW-0067">ATP-binding</keyword>
<evidence type="ECO:0000256" key="1">
    <source>
        <dbReference type="ARBA" id="ARBA00022741"/>
    </source>
</evidence>
<dbReference type="Gene3D" id="3.40.50.300">
    <property type="entry name" value="P-loop containing nucleotide triphosphate hydrolases"/>
    <property type="match status" value="1"/>
</dbReference>
<evidence type="ECO:0000256" key="5">
    <source>
        <dbReference type="SAM" id="MobiDB-lite"/>
    </source>
</evidence>
<dbReference type="eggNOG" id="COG4983">
    <property type="taxonomic scope" value="Bacteria"/>
</dbReference>
<dbReference type="HOGENOM" id="CLU_018483_1_1_9"/>
<dbReference type="eggNOG" id="COG3378">
    <property type="taxonomic scope" value="Bacteria"/>
</dbReference>
<dbReference type="Proteomes" id="UP000006028">
    <property type="component" value="Unassembled WGS sequence"/>
</dbReference>
<keyword evidence="1" id="KW-0547">Nucleotide-binding</keyword>
<proteinExistence type="predicted"/>
<dbReference type="AlphaFoldDB" id="E2ZIG8"/>
<dbReference type="InterPro" id="IPR014818">
    <property type="entry name" value="Phage/plasmid_primase_P4_C"/>
</dbReference>
<dbReference type="InterPro" id="IPR014015">
    <property type="entry name" value="Helicase_SF3_DNA-vir"/>
</dbReference>
<dbReference type="InterPro" id="IPR054468">
    <property type="entry name" value="NrSPol-like_HBD"/>
</dbReference>
<protein>
    <submittedName>
        <fullName evidence="7">Nucleoside triphosphatase, D5 family</fullName>
        <ecNumber evidence="7">3.6.1.15</ecNumber>
    </submittedName>
</protein>
<dbReference type="Pfam" id="PF08706">
    <property type="entry name" value="D5_N"/>
    <property type="match status" value="1"/>
</dbReference>
<dbReference type="SUPFAM" id="SSF52540">
    <property type="entry name" value="P-loop containing nucleoside triphosphate hydrolases"/>
    <property type="match status" value="1"/>
</dbReference>
<dbReference type="PROSITE" id="PS51206">
    <property type="entry name" value="SF3_HELICASE_1"/>
    <property type="match status" value="1"/>
</dbReference>
<dbReference type="InterPro" id="IPR027417">
    <property type="entry name" value="P-loop_NTPase"/>
</dbReference>
<dbReference type="PANTHER" id="PTHR35372:SF2">
    <property type="entry name" value="SF3 HELICASE DOMAIN-CONTAINING PROTEIN"/>
    <property type="match status" value="1"/>
</dbReference>
<dbReference type="NCBIfam" id="TIGR01613">
    <property type="entry name" value="primase_Cterm"/>
    <property type="match status" value="1"/>
</dbReference>